<keyword evidence="3 5" id="KW-0808">Transferase</keyword>
<dbReference type="InterPro" id="IPR019410">
    <property type="entry name" value="Methyltransf_16"/>
</dbReference>
<dbReference type="GO" id="GO:0016279">
    <property type="term" value="F:protein-lysine N-methyltransferase activity"/>
    <property type="evidence" value="ECO:0007669"/>
    <property type="project" value="UniProtKB-UniRule"/>
</dbReference>
<keyword evidence="2 5" id="KW-0489">Methyltransferase</keyword>
<evidence type="ECO:0000256" key="4">
    <source>
        <dbReference type="ARBA" id="ARBA00022691"/>
    </source>
</evidence>
<dbReference type="GO" id="GO:0005737">
    <property type="term" value="C:cytoplasm"/>
    <property type="evidence" value="ECO:0007669"/>
    <property type="project" value="UniProtKB-SubCell"/>
</dbReference>
<dbReference type="AlphaFoldDB" id="A0A1Z5TFE2"/>
<name>A0A1Z5TFE2_HORWE</name>
<dbReference type="InterPro" id="IPR026635">
    <property type="entry name" value="Efm4/METTL10"/>
</dbReference>
<dbReference type="InParanoid" id="A0A1Z5TFE2"/>
<evidence type="ECO:0000256" key="5">
    <source>
        <dbReference type="HAMAP-Rule" id="MF_03188"/>
    </source>
</evidence>
<keyword evidence="5" id="KW-0813">Transport</keyword>
<dbReference type="CDD" id="cd02440">
    <property type="entry name" value="AdoMet_MTases"/>
    <property type="match status" value="1"/>
</dbReference>
<protein>
    <recommendedName>
        <fullName evidence="5">Protein-lysine N-methyltransferase EFM4</fullName>
        <ecNumber evidence="5">2.1.1.-</ecNumber>
    </recommendedName>
    <alternativeName>
        <fullName evidence="5">Elongation factor methyltransferase 4</fullName>
    </alternativeName>
</protein>
<gene>
    <name evidence="5" type="primary">EFM4</name>
    <name evidence="7" type="ORF">BTJ68_05282</name>
</gene>
<dbReference type="Gene3D" id="3.40.50.150">
    <property type="entry name" value="Vaccinia Virus protein VP39"/>
    <property type="match status" value="2"/>
</dbReference>
<comment type="similarity">
    <text evidence="5">Belongs to the class I-like SAM-binding methyltransferase superfamily. EFM4 family.</text>
</comment>
<organism evidence="7 8">
    <name type="scientific">Hortaea werneckii EXF-2000</name>
    <dbReference type="NCBI Taxonomy" id="1157616"/>
    <lineage>
        <taxon>Eukaryota</taxon>
        <taxon>Fungi</taxon>
        <taxon>Dikarya</taxon>
        <taxon>Ascomycota</taxon>
        <taxon>Pezizomycotina</taxon>
        <taxon>Dothideomycetes</taxon>
        <taxon>Dothideomycetidae</taxon>
        <taxon>Mycosphaerellales</taxon>
        <taxon>Teratosphaeriaceae</taxon>
        <taxon>Hortaea</taxon>
    </lineage>
</organism>
<sequence length="388" mass="43037">MHDALHPVNPVVTLQRLPMPVLTDVIQIIPPDRDEDPEDIFAAAPGLIFTDDFQNLHGDKGYTIVYKSKWGPIELKTADPQAEGERQLFSHYLWNASISLAERISYDGDGGNNTWSVKGERVLELGAGVGLDGIVASLAGAEMVGLLLDPSELGTKEYWDDAYARELENQEQDADDEGTVWFSESGAEEAILKQLENLEDEGLLDRQTTRFLDLGTGNGHLLFCLREDEDEDTHWPGEAVGVDYSEPSIQLARRIASQKDLGDTARFELWDLLAESPGTWSIPGGFEVVLDKGTFDAISLMPQESSQGLQAHPCEVYRKKVEPLINAEKGFLIITSCNWTKDEVLEWLAPETGELEYYAEAKYPTFTFGGQTGQSIVTLVLRRKCAQA</sequence>
<accession>A0A1Z5TFE2</accession>
<feature type="domain" description="Methyltransferase" evidence="6">
    <location>
        <begin position="208"/>
        <end position="344"/>
    </location>
</feature>
<dbReference type="SUPFAM" id="SSF53335">
    <property type="entry name" value="S-adenosyl-L-methionine-dependent methyltransferases"/>
    <property type="match status" value="1"/>
</dbReference>
<dbReference type="FunCoup" id="A0A1Z5TFE2">
    <property type="interactions" value="1301"/>
</dbReference>
<keyword evidence="4 5" id="KW-0949">S-adenosyl-L-methionine</keyword>
<keyword evidence="1 5" id="KW-0963">Cytoplasm</keyword>
<dbReference type="GO" id="GO:0032259">
    <property type="term" value="P:methylation"/>
    <property type="evidence" value="ECO:0007669"/>
    <property type="project" value="UniProtKB-KW"/>
</dbReference>
<dbReference type="Pfam" id="PF13847">
    <property type="entry name" value="Methyltransf_31"/>
    <property type="match status" value="1"/>
</dbReference>
<keyword evidence="8" id="KW-1185">Reference proteome</keyword>
<dbReference type="InterPro" id="IPR029063">
    <property type="entry name" value="SAM-dependent_MTases_sf"/>
</dbReference>
<dbReference type="GO" id="GO:0016192">
    <property type="term" value="P:vesicle-mediated transport"/>
    <property type="evidence" value="ECO:0007669"/>
    <property type="project" value="UniProtKB-UniRule"/>
</dbReference>
<dbReference type="PANTHER" id="PTHR12843">
    <property type="entry name" value="PROTEIN-LYSINE N-METHYLTRANSFERASE METTL10"/>
    <property type="match status" value="1"/>
</dbReference>
<dbReference type="OrthoDB" id="10069295at2759"/>
<evidence type="ECO:0000313" key="8">
    <source>
        <dbReference type="Proteomes" id="UP000194280"/>
    </source>
</evidence>
<comment type="function">
    <text evidence="5">S-adenosyl-L-methionine-dependent protein-lysine N-methyltransferase that mono- and dimethylates elongation factor 1-alpha at 'Lys-316'. May play a role in intracellular transport.</text>
</comment>
<evidence type="ECO:0000256" key="1">
    <source>
        <dbReference type="ARBA" id="ARBA00022490"/>
    </source>
</evidence>
<dbReference type="EC" id="2.1.1.-" evidence="5"/>
<evidence type="ECO:0000259" key="6">
    <source>
        <dbReference type="Pfam" id="PF13847"/>
    </source>
</evidence>
<dbReference type="HAMAP" id="MF_03188">
    <property type="entry name" value="Methyltr_EFM4"/>
    <property type="match status" value="1"/>
</dbReference>
<proteinExistence type="inferred from homology"/>
<dbReference type="Proteomes" id="UP000194280">
    <property type="component" value="Unassembled WGS sequence"/>
</dbReference>
<comment type="subcellular location">
    <subcellularLocation>
        <location evidence="5">Cytoplasm</location>
    </subcellularLocation>
</comment>
<reference evidence="7 8" key="1">
    <citation type="submission" date="2017-01" db="EMBL/GenBank/DDBJ databases">
        <title>The recent genome duplication of the halophilic yeast Hortaea werneckii: insights from long-read sequencing.</title>
        <authorList>
            <person name="Sinha S."/>
            <person name="Flibotte S."/>
            <person name="Neira M."/>
            <person name="Lenassi M."/>
            <person name="Gostincar C."/>
            <person name="Stajich J.E."/>
            <person name="Nislow C.E."/>
        </authorList>
    </citation>
    <scope>NUCLEOTIDE SEQUENCE [LARGE SCALE GENOMIC DNA]</scope>
    <source>
        <strain evidence="7 8">EXF-2000</strain>
    </source>
</reference>
<evidence type="ECO:0000256" key="3">
    <source>
        <dbReference type="ARBA" id="ARBA00022679"/>
    </source>
</evidence>
<dbReference type="EMBL" id="MUNK01000055">
    <property type="protein sequence ID" value="OTA34708.1"/>
    <property type="molecule type" value="Genomic_DNA"/>
</dbReference>
<dbReference type="PANTHER" id="PTHR12843:SF5">
    <property type="entry name" value="EEF1A LYSINE METHYLTRANSFERASE 2"/>
    <property type="match status" value="1"/>
</dbReference>
<dbReference type="Pfam" id="PF10294">
    <property type="entry name" value="Methyltransf_16"/>
    <property type="match status" value="1"/>
</dbReference>
<comment type="caution">
    <text evidence="7">The sequence shown here is derived from an EMBL/GenBank/DDBJ whole genome shotgun (WGS) entry which is preliminary data.</text>
</comment>
<dbReference type="VEuPathDB" id="FungiDB:BTJ68_05282"/>
<dbReference type="InterPro" id="IPR025714">
    <property type="entry name" value="Methyltranfer_dom"/>
</dbReference>
<evidence type="ECO:0000313" key="7">
    <source>
        <dbReference type="EMBL" id="OTA34708.1"/>
    </source>
</evidence>
<dbReference type="STRING" id="1157616.A0A1Z5TFE2"/>
<evidence type="ECO:0000256" key="2">
    <source>
        <dbReference type="ARBA" id="ARBA00022603"/>
    </source>
</evidence>